<feature type="compositionally biased region" description="Basic residues" evidence="1">
    <location>
        <begin position="215"/>
        <end position="227"/>
    </location>
</feature>
<feature type="compositionally biased region" description="Basic and acidic residues" evidence="1">
    <location>
        <begin position="144"/>
        <end position="157"/>
    </location>
</feature>
<dbReference type="GO" id="GO:0003676">
    <property type="term" value="F:nucleic acid binding"/>
    <property type="evidence" value="ECO:0007669"/>
    <property type="project" value="InterPro"/>
</dbReference>
<evidence type="ECO:0000259" key="2">
    <source>
        <dbReference type="PROSITE" id="PS50174"/>
    </source>
</evidence>
<accession>A0A8K1CNH9</accession>
<dbReference type="Proteomes" id="UP000794436">
    <property type="component" value="Unassembled WGS sequence"/>
</dbReference>
<feature type="region of interest" description="Disordered" evidence="1">
    <location>
        <begin position="103"/>
        <end position="166"/>
    </location>
</feature>
<feature type="compositionally biased region" description="Basic residues" evidence="1">
    <location>
        <begin position="112"/>
        <end position="133"/>
    </location>
</feature>
<dbReference type="InterPro" id="IPR050656">
    <property type="entry name" value="PINX1"/>
</dbReference>
<dbReference type="SMART" id="SM00443">
    <property type="entry name" value="G_patch"/>
    <property type="match status" value="1"/>
</dbReference>
<feature type="domain" description="G-patch" evidence="2">
    <location>
        <begin position="32"/>
        <end position="78"/>
    </location>
</feature>
<gene>
    <name evidence="3" type="ORF">Poli38472_008155</name>
</gene>
<dbReference type="PROSITE" id="PS50174">
    <property type="entry name" value="G_PATCH"/>
    <property type="match status" value="1"/>
</dbReference>
<evidence type="ECO:0000313" key="3">
    <source>
        <dbReference type="EMBL" id="TMW65513.1"/>
    </source>
</evidence>
<dbReference type="PANTHER" id="PTHR23149:SF9">
    <property type="entry name" value="G PATCH DOMAIN-CONTAINING PROTEIN 4"/>
    <property type="match status" value="1"/>
</dbReference>
<protein>
    <recommendedName>
        <fullName evidence="2">G-patch domain-containing protein</fullName>
    </recommendedName>
</protein>
<comment type="caution">
    <text evidence="3">The sequence shown here is derived from an EMBL/GenBank/DDBJ whole genome shotgun (WGS) entry which is preliminary data.</text>
</comment>
<dbReference type="InterPro" id="IPR000467">
    <property type="entry name" value="G_patch_dom"/>
</dbReference>
<name>A0A8K1CNH9_PYTOL</name>
<feature type="region of interest" description="Disordered" evidence="1">
    <location>
        <begin position="189"/>
        <end position="227"/>
    </location>
</feature>
<sequence length="227" mass="25069">MTGVAEPAVPLVGKKYMNKLGSMVNESAASEISAFARKQMEKMGWTDGKGLGKDEQGMTTYVRVKKREENMGVGGETVKVEQQQNQWWYNVYDKLADKIKIAADSDDEASGKRNKKKKSKKEKKSKKKSKKRPRASDASEEEGDEKKENTKKFRVPTDEELFAATGGKLFGRRAYGSCNGKLKRDQLLLEGKLPGGKPAAGSSSTSDSEDEASKKSKKSSKKQKTSE</sequence>
<dbReference type="PANTHER" id="PTHR23149">
    <property type="entry name" value="G PATCH DOMAIN CONTAINING PROTEIN"/>
    <property type="match status" value="1"/>
</dbReference>
<dbReference type="EMBL" id="SPLM01000037">
    <property type="protein sequence ID" value="TMW65513.1"/>
    <property type="molecule type" value="Genomic_DNA"/>
</dbReference>
<proteinExistence type="predicted"/>
<dbReference type="AlphaFoldDB" id="A0A8K1CNH9"/>
<reference evidence="3" key="1">
    <citation type="submission" date="2019-03" db="EMBL/GenBank/DDBJ databases">
        <title>Long read genome sequence of the mycoparasitic Pythium oligandrum ATCC 38472 isolated from sugarbeet rhizosphere.</title>
        <authorList>
            <person name="Gaulin E."/>
        </authorList>
    </citation>
    <scope>NUCLEOTIDE SEQUENCE</scope>
    <source>
        <strain evidence="3">ATCC 38472_TT</strain>
    </source>
</reference>
<dbReference type="OrthoDB" id="29523at2759"/>
<evidence type="ECO:0000256" key="1">
    <source>
        <dbReference type="SAM" id="MobiDB-lite"/>
    </source>
</evidence>
<evidence type="ECO:0000313" key="4">
    <source>
        <dbReference type="Proteomes" id="UP000794436"/>
    </source>
</evidence>
<organism evidence="3 4">
    <name type="scientific">Pythium oligandrum</name>
    <name type="common">Mycoparasitic fungus</name>
    <dbReference type="NCBI Taxonomy" id="41045"/>
    <lineage>
        <taxon>Eukaryota</taxon>
        <taxon>Sar</taxon>
        <taxon>Stramenopiles</taxon>
        <taxon>Oomycota</taxon>
        <taxon>Peronosporomycetes</taxon>
        <taxon>Pythiales</taxon>
        <taxon>Pythiaceae</taxon>
        <taxon>Pythium</taxon>
    </lineage>
</organism>
<feature type="compositionally biased region" description="Low complexity" evidence="1">
    <location>
        <begin position="189"/>
        <end position="206"/>
    </location>
</feature>
<keyword evidence="4" id="KW-1185">Reference proteome</keyword>
<dbReference type="GO" id="GO:0005730">
    <property type="term" value="C:nucleolus"/>
    <property type="evidence" value="ECO:0007669"/>
    <property type="project" value="TreeGrafter"/>
</dbReference>
<dbReference type="Pfam" id="PF01585">
    <property type="entry name" value="G-patch"/>
    <property type="match status" value="1"/>
</dbReference>